<dbReference type="Gene3D" id="3.40.50.11010">
    <property type="match status" value="1"/>
</dbReference>
<comment type="caution">
    <text evidence="1">The sequence shown here is derived from an EMBL/GenBank/DDBJ whole genome shotgun (WGS) entry which is preliminary data.</text>
</comment>
<dbReference type="Proteomes" id="UP000011134">
    <property type="component" value="Unassembled WGS sequence"/>
</dbReference>
<protein>
    <submittedName>
        <fullName evidence="1">Glycosyltransferase SypN</fullName>
    </submittedName>
</protein>
<gene>
    <name evidence="1" type="ORF">C942_02941</name>
</gene>
<accession>L8J5S0</accession>
<sequence>MEFLVFGEDWGRHPSSSQHILTVLLKHYDVHWINSIGLRQPKFSQRDIRRLFEKLFAQLTPSPAEKTTNDDSPFPTSVIKPLVWPLAQNKLLQSINNTVLKSQLSSKRQPRIIWAALPSAVDYLNICDSDLVIYYCGDDFSALAGVDHHYAARAEQKLIARADMILACSPTLKAKFPEEKTWLLPHGVSLSQFAKPASCPADIDSSRPSVGFYGSLNDWLDQALLQRLARARPDINFYLLGPVNTDITELQQAENIHRLPAQPHHQLAGYLQHWTVAILPFKDNDQIRACNPLKLREYLASGCPVISSDFPAARAYRPLVTIAENEKQWLTAIDNACQLSSQERQNYAQQAQQRVSDESWEQRANQVTQLIKQQFVSNNSDVR</sequence>
<evidence type="ECO:0000313" key="2">
    <source>
        <dbReference type="Proteomes" id="UP000011134"/>
    </source>
</evidence>
<dbReference type="Gene3D" id="3.40.50.2000">
    <property type="entry name" value="Glycogen Phosphorylase B"/>
    <property type="match status" value="1"/>
</dbReference>
<name>L8J5S0_9GAMM</name>
<keyword evidence="1" id="KW-0808">Transferase</keyword>
<proteinExistence type="predicted"/>
<organism evidence="1 2">
    <name type="scientific">Photobacterium marinum</name>
    <dbReference type="NCBI Taxonomy" id="1056511"/>
    <lineage>
        <taxon>Bacteria</taxon>
        <taxon>Pseudomonadati</taxon>
        <taxon>Pseudomonadota</taxon>
        <taxon>Gammaproteobacteria</taxon>
        <taxon>Vibrionales</taxon>
        <taxon>Vibrionaceae</taxon>
        <taxon>Photobacterium</taxon>
    </lineage>
</organism>
<dbReference type="OrthoDB" id="9769600at2"/>
<dbReference type="SUPFAM" id="SSF53756">
    <property type="entry name" value="UDP-Glycosyltransferase/glycogen phosphorylase"/>
    <property type="match status" value="1"/>
</dbReference>
<dbReference type="AlphaFoldDB" id="L8J5S0"/>
<dbReference type="EMBL" id="AMZO01000032">
    <property type="protein sequence ID" value="ELR64121.1"/>
    <property type="molecule type" value="Genomic_DNA"/>
</dbReference>
<dbReference type="PATRIC" id="fig|1056511.3.peg.3865"/>
<keyword evidence="2" id="KW-1185">Reference proteome</keyword>
<dbReference type="RefSeq" id="WP_007468785.1">
    <property type="nucleotide sequence ID" value="NZ_AMZO01000032.1"/>
</dbReference>
<dbReference type="PANTHER" id="PTHR12526">
    <property type="entry name" value="GLYCOSYLTRANSFERASE"/>
    <property type="match status" value="1"/>
</dbReference>
<dbReference type="GO" id="GO:0016740">
    <property type="term" value="F:transferase activity"/>
    <property type="evidence" value="ECO:0007669"/>
    <property type="project" value="UniProtKB-KW"/>
</dbReference>
<reference evidence="1 2" key="1">
    <citation type="submission" date="2012-12" db="EMBL/GenBank/DDBJ databases">
        <title>Genome Assembly of Photobacterium sp. AK15.</title>
        <authorList>
            <person name="Khatri I."/>
            <person name="Vaidya B."/>
            <person name="Srinivas T.N.R."/>
            <person name="Subramanian S."/>
            <person name="Pinnaka A."/>
        </authorList>
    </citation>
    <scope>NUCLEOTIDE SEQUENCE [LARGE SCALE GENOMIC DNA]</scope>
    <source>
        <strain evidence="1 2">AK15</strain>
    </source>
</reference>
<dbReference type="PANTHER" id="PTHR12526:SF630">
    <property type="entry name" value="GLYCOSYLTRANSFERASE"/>
    <property type="match status" value="1"/>
</dbReference>
<dbReference type="Pfam" id="PF13692">
    <property type="entry name" value="Glyco_trans_1_4"/>
    <property type="match status" value="1"/>
</dbReference>
<evidence type="ECO:0000313" key="1">
    <source>
        <dbReference type="EMBL" id="ELR64121.1"/>
    </source>
</evidence>